<dbReference type="EMBL" id="JAIWYP010000001">
    <property type="protein sequence ID" value="KAH3887291.1"/>
    <property type="molecule type" value="Genomic_DNA"/>
</dbReference>
<name>A0A9D4N3S8_DREPO</name>
<accession>A0A9D4N3S8</accession>
<dbReference type="AlphaFoldDB" id="A0A9D4N3S8"/>
<evidence type="ECO:0000313" key="1">
    <source>
        <dbReference type="EMBL" id="KAH3887291.1"/>
    </source>
</evidence>
<evidence type="ECO:0000313" key="2">
    <source>
        <dbReference type="Proteomes" id="UP000828390"/>
    </source>
</evidence>
<sequence>MLPETQFQQRRLLDNLTMHPRRGVPGSVSGAVVPVTGGSSAKWWSMTVEP</sequence>
<dbReference type="Proteomes" id="UP000828390">
    <property type="component" value="Unassembled WGS sequence"/>
</dbReference>
<proteinExistence type="predicted"/>
<comment type="caution">
    <text evidence="1">The sequence shown here is derived from an EMBL/GenBank/DDBJ whole genome shotgun (WGS) entry which is preliminary data.</text>
</comment>
<keyword evidence="2" id="KW-1185">Reference proteome</keyword>
<organism evidence="1 2">
    <name type="scientific">Dreissena polymorpha</name>
    <name type="common">Zebra mussel</name>
    <name type="synonym">Mytilus polymorpha</name>
    <dbReference type="NCBI Taxonomy" id="45954"/>
    <lineage>
        <taxon>Eukaryota</taxon>
        <taxon>Metazoa</taxon>
        <taxon>Spiralia</taxon>
        <taxon>Lophotrochozoa</taxon>
        <taxon>Mollusca</taxon>
        <taxon>Bivalvia</taxon>
        <taxon>Autobranchia</taxon>
        <taxon>Heteroconchia</taxon>
        <taxon>Euheterodonta</taxon>
        <taxon>Imparidentia</taxon>
        <taxon>Neoheterodontei</taxon>
        <taxon>Myida</taxon>
        <taxon>Dreissenoidea</taxon>
        <taxon>Dreissenidae</taxon>
        <taxon>Dreissena</taxon>
    </lineage>
</organism>
<gene>
    <name evidence="1" type="ORF">DPMN_011307</name>
</gene>
<reference evidence="1" key="2">
    <citation type="submission" date="2020-11" db="EMBL/GenBank/DDBJ databases">
        <authorList>
            <person name="McCartney M.A."/>
            <person name="Auch B."/>
            <person name="Kono T."/>
            <person name="Mallez S."/>
            <person name="Becker A."/>
            <person name="Gohl D.M."/>
            <person name="Silverstein K.A.T."/>
            <person name="Koren S."/>
            <person name="Bechman K.B."/>
            <person name="Herman A."/>
            <person name="Abrahante J.E."/>
            <person name="Garbe J."/>
        </authorList>
    </citation>
    <scope>NUCLEOTIDE SEQUENCE</scope>
    <source>
        <strain evidence="1">Duluth1</strain>
        <tissue evidence="1">Whole animal</tissue>
    </source>
</reference>
<protein>
    <submittedName>
        <fullName evidence="1">Uncharacterized protein</fullName>
    </submittedName>
</protein>
<reference evidence="1" key="1">
    <citation type="journal article" date="2019" name="bioRxiv">
        <title>The Genome of the Zebra Mussel, Dreissena polymorpha: A Resource for Invasive Species Research.</title>
        <authorList>
            <person name="McCartney M.A."/>
            <person name="Auch B."/>
            <person name="Kono T."/>
            <person name="Mallez S."/>
            <person name="Zhang Y."/>
            <person name="Obille A."/>
            <person name="Becker A."/>
            <person name="Abrahante J.E."/>
            <person name="Garbe J."/>
            <person name="Badalamenti J.P."/>
            <person name="Herman A."/>
            <person name="Mangelson H."/>
            <person name="Liachko I."/>
            <person name="Sullivan S."/>
            <person name="Sone E.D."/>
            <person name="Koren S."/>
            <person name="Silverstein K.A.T."/>
            <person name="Beckman K.B."/>
            <person name="Gohl D.M."/>
        </authorList>
    </citation>
    <scope>NUCLEOTIDE SEQUENCE</scope>
    <source>
        <strain evidence="1">Duluth1</strain>
        <tissue evidence="1">Whole animal</tissue>
    </source>
</reference>